<dbReference type="HOGENOM" id="CLU_159437_0_0_1"/>
<evidence type="ECO:0000256" key="1">
    <source>
        <dbReference type="SAM" id="Phobius"/>
    </source>
</evidence>
<keyword evidence="1" id="KW-0812">Transmembrane</keyword>
<feature type="chain" id="PRO_5004932514" description="MARVEL domain-containing protein" evidence="2">
    <location>
        <begin position="20"/>
        <end position="96"/>
    </location>
</feature>
<keyword evidence="4" id="KW-1185">Reference proteome</keyword>
<dbReference type="RefSeq" id="XP_007724564.1">
    <property type="nucleotide sequence ID" value="XM_007726374.1"/>
</dbReference>
<keyword evidence="2" id="KW-0732">Signal</keyword>
<organism evidence="3 4">
    <name type="scientific">Capronia coronata CBS 617.96</name>
    <dbReference type="NCBI Taxonomy" id="1182541"/>
    <lineage>
        <taxon>Eukaryota</taxon>
        <taxon>Fungi</taxon>
        <taxon>Dikarya</taxon>
        <taxon>Ascomycota</taxon>
        <taxon>Pezizomycotina</taxon>
        <taxon>Eurotiomycetes</taxon>
        <taxon>Chaetothyriomycetidae</taxon>
        <taxon>Chaetothyriales</taxon>
        <taxon>Herpotrichiellaceae</taxon>
        <taxon>Capronia</taxon>
    </lineage>
</organism>
<evidence type="ECO:0008006" key="5">
    <source>
        <dbReference type="Google" id="ProtNLM"/>
    </source>
</evidence>
<dbReference type="Proteomes" id="UP000019484">
    <property type="component" value="Unassembled WGS sequence"/>
</dbReference>
<reference evidence="3 4" key="1">
    <citation type="submission" date="2013-03" db="EMBL/GenBank/DDBJ databases">
        <title>The Genome Sequence of Capronia coronata CBS 617.96.</title>
        <authorList>
            <consortium name="The Broad Institute Genomics Platform"/>
            <person name="Cuomo C."/>
            <person name="de Hoog S."/>
            <person name="Gorbushina A."/>
            <person name="Walker B."/>
            <person name="Young S.K."/>
            <person name="Zeng Q."/>
            <person name="Gargeya S."/>
            <person name="Fitzgerald M."/>
            <person name="Haas B."/>
            <person name="Abouelleil A."/>
            <person name="Allen A.W."/>
            <person name="Alvarado L."/>
            <person name="Arachchi H.M."/>
            <person name="Berlin A.M."/>
            <person name="Chapman S.B."/>
            <person name="Gainer-Dewar J."/>
            <person name="Goldberg J."/>
            <person name="Griggs A."/>
            <person name="Gujja S."/>
            <person name="Hansen M."/>
            <person name="Howarth C."/>
            <person name="Imamovic A."/>
            <person name="Ireland A."/>
            <person name="Larimer J."/>
            <person name="McCowan C."/>
            <person name="Murphy C."/>
            <person name="Pearson M."/>
            <person name="Poon T.W."/>
            <person name="Priest M."/>
            <person name="Roberts A."/>
            <person name="Saif S."/>
            <person name="Shea T."/>
            <person name="Sisk P."/>
            <person name="Sykes S."/>
            <person name="Wortman J."/>
            <person name="Nusbaum C."/>
            <person name="Birren B."/>
        </authorList>
    </citation>
    <scope>NUCLEOTIDE SEQUENCE [LARGE SCALE GENOMIC DNA]</scope>
    <source>
        <strain evidence="3 4">CBS 617.96</strain>
    </source>
</reference>
<evidence type="ECO:0000313" key="3">
    <source>
        <dbReference type="EMBL" id="EXJ88558.1"/>
    </source>
</evidence>
<feature type="transmembrane region" description="Helical" evidence="1">
    <location>
        <begin position="47"/>
        <end position="67"/>
    </location>
</feature>
<gene>
    <name evidence="3" type="ORF">A1O1_05488</name>
</gene>
<dbReference type="AlphaFoldDB" id="W9Y7Q3"/>
<name>W9Y7Q3_9EURO</name>
<feature type="signal peptide" evidence="2">
    <location>
        <begin position="1"/>
        <end position="19"/>
    </location>
</feature>
<dbReference type="EMBL" id="AMWN01000004">
    <property type="protein sequence ID" value="EXJ88558.1"/>
    <property type="molecule type" value="Genomic_DNA"/>
</dbReference>
<keyword evidence="1" id="KW-0472">Membrane</keyword>
<evidence type="ECO:0000256" key="2">
    <source>
        <dbReference type="SAM" id="SignalP"/>
    </source>
</evidence>
<dbReference type="GeneID" id="19160363"/>
<sequence length="96" mass="11109">MCCAILNIFFSFAFFSCFGAMENFDIEENWIGWRSEYGEPYRPCWRAVSAFTFLSGVWWLVSAFLAYRTPVNREPHHFVHRKPSAGSSTLAANEQV</sequence>
<proteinExistence type="predicted"/>
<comment type="caution">
    <text evidence="3">The sequence shown here is derived from an EMBL/GenBank/DDBJ whole genome shotgun (WGS) entry which is preliminary data.</text>
</comment>
<evidence type="ECO:0000313" key="4">
    <source>
        <dbReference type="Proteomes" id="UP000019484"/>
    </source>
</evidence>
<protein>
    <recommendedName>
        <fullName evidence="5">MARVEL domain-containing protein</fullName>
    </recommendedName>
</protein>
<accession>W9Y7Q3</accession>
<dbReference type="OrthoDB" id="4134168at2759"/>
<keyword evidence="1" id="KW-1133">Transmembrane helix</keyword>